<proteinExistence type="predicted"/>
<name>A0ABS4JW70_9FIRM</name>
<gene>
    <name evidence="1" type="ORF">J2Z79_002646</name>
</gene>
<dbReference type="EMBL" id="JAGGLG010000024">
    <property type="protein sequence ID" value="MBP2019221.1"/>
    <property type="molecule type" value="Genomic_DNA"/>
</dbReference>
<evidence type="ECO:0000313" key="2">
    <source>
        <dbReference type="Proteomes" id="UP001519289"/>
    </source>
</evidence>
<protein>
    <submittedName>
        <fullName evidence="1">Uncharacterized protein</fullName>
    </submittedName>
</protein>
<dbReference type="RefSeq" id="WP_209467334.1">
    <property type="nucleotide sequence ID" value="NZ_JAGGLG010000024.1"/>
</dbReference>
<comment type="caution">
    <text evidence="1">The sequence shown here is derived from an EMBL/GenBank/DDBJ whole genome shotgun (WGS) entry which is preliminary data.</text>
</comment>
<keyword evidence="2" id="KW-1185">Reference proteome</keyword>
<sequence>MAHTAVKVLFDSSHRTLEEMLNEWLAEVSGSVTIIDVTLNSNQYGHCIVILYQETGEGRFYRGHLFYGQRHTALEQEANAGLAAAEAQWGRFVALGSNEYGHCLCVVEER</sequence>
<reference evidence="1 2" key="1">
    <citation type="submission" date="2021-03" db="EMBL/GenBank/DDBJ databases">
        <title>Genomic Encyclopedia of Type Strains, Phase IV (KMG-IV): sequencing the most valuable type-strain genomes for metagenomic binning, comparative biology and taxonomic classification.</title>
        <authorList>
            <person name="Goeker M."/>
        </authorList>
    </citation>
    <scope>NUCLEOTIDE SEQUENCE [LARGE SCALE GENOMIC DNA]</scope>
    <source>
        <strain evidence="1 2">DSM 27138</strain>
    </source>
</reference>
<evidence type="ECO:0000313" key="1">
    <source>
        <dbReference type="EMBL" id="MBP2019221.1"/>
    </source>
</evidence>
<accession>A0ABS4JW70</accession>
<dbReference type="Proteomes" id="UP001519289">
    <property type="component" value="Unassembled WGS sequence"/>
</dbReference>
<organism evidence="1 2">
    <name type="scientific">Symbiobacterium terraclitae</name>
    <dbReference type="NCBI Taxonomy" id="557451"/>
    <lineage>
        <taxon>Bacteria</taxon>
        <taxon>Bacillati</taxon>
        <taxon>Bacillota</taxon>
        <taxon>Clostridia</taxon>
        <taxon>Eubacteriales</taxon>
        <taxon>Symbiobacteriaceae</taxon>
        <taxon>Symbiobacterium</taxon>
    </lineage>
</organism>